<gene>
    <name evidence="2" type="ORF">DFJ69_6331</name>
</gene>
<feature type="compositionally biased region" description="Basic and acidic residues" evidence="1">
    <location>
        <begin position="68"/>
        <end position="82"/>
    </location>
</feature>
<proteinExistence type="predicted"/>
<feature type="region of interest" description="Disordered" evidence="1">
    <location>
        <begin position="19"/>
        <end position="52"/>
    </location>
</feature>
<dbReference type="Proteomes" id="UP000256661">
    <property type="component" value="Unassembled WGS sequence"/>
</dbReference>
<keyword evidence="3" id="KW-1185">Reference proteome</keyword>
<protein>
    <submittedName>
        <fullName evidence="2">Uncharacterized protein</fullName>
    </submittedName>
</protein>
<dbReference type="RefSeq" id="WP_170177873.1">
    <property type="nucleotide sequence ID" value="NZ_QTTT01000001.1"/>
</dbReference>
<reference evidence="2 3" key="1">
    <citation type="submission" date="2018-08" db="EMBL/GenBank/DDBJ databases">
        <title>Sequencing the genomes of 1000 actinobacteria strains.</title>
        <authorList>
            <person name="Klenk H.-P."/>
        </authorList>
    </citation>
    <scope>NUCLEOTIDE SEQUENCE [LARGE SCALE GENOMIC DNA]</scope>
    <source>
        <strain evidence="2 3">DSM 43927</strain>
    </source>
</reference>
<dbReference type="EMBL" id="QTTT01000001">
    <property type="protein sequence ID" value="REF00752.1"/>
    <property type="molecule type" value="Genomic_DNA"/>
</dbReference>
<name>A0A3D9TAF6_9ACTN</name>
<dbReference type="AlphaFoldDB" id="A0A3D9TAF6"/>
<evidence type="ECO:0000313" key="2">
    <source>
        <dbReference type="EMBL" id="REF00752.1"/>
    </source>
</evidence>
<comment type="caution">
    <text evidence="2">The sequence shown here is derived from an EMBL/GenBank/DDBJ whole genome shotgun (WGS) entry which is preliminary data.</text>
</comment>
<feature type="compositionally biased region" description="Polar residues" evidence="1">
    <location>
        <begin position="20"/>
        <end position="33"/>
    </location>
</feature>
<evidence type="ECO:0000256" key="1">
    <source>
        <dbReference type="SAM" id="MobiDB-lite"/>
    </source>
</evidence>
<accession>A0A3D9TAF6</accession>
<sequence>MRWVSTRADLPKARVWIGPYQSSPGSGEPTIQISDAHDDSGQGEGGAIGELASESARRRLLAECLADRQKEEFHDPEFHDDGGLGDEADDGRLRVCGEPHPTGSHGHCTLPPGHTHHVHQTASGPAAVPDIVRSR</sequence>
<feature type="region of interest" description="Disordered" evidence="1">
    <location>
        <begin position="68"/>
        <end position="135"/>
    </location>
</feature>
<evidence type="ECO:0000313" key="3">
    <source>
        <dbReference type="Proteomes" id="UP000256661"/>
    </source>
</evidence>
<organism evidence="2 3">
    <name type="scientific">Thermomonospora umbrina</name>
    <dbReference type="NCBI Taxonomy" id="111806"/>
    <lineage>
        <taxon>Bacteria</taxon>
        <taxon>Bacillati</taxon>
        <taxon>Actinomycetota</taxon>
        <taxon>Actinomycetes</taxon>
        <taxon>Streptosporangiales</taxon>
        <taxon>Thermomonosporaceae</taxon>
        <taxon>Thermomonospora</taxon>
    </lineage>
</organism>